<dbReference type="EMBL" id="FN668640">
    <property type="protein sequence ID" value="CBK21102.2"/>
    <property type="molecule type" value="Genomic_DNA"/>
</dbReference>
<dbReference type="InParanoid" id="D8LZ63"/>
<evidence type="ECO:0000313" key="1">
    <source>
        <dbReference type="EMBL" id="CBK21102.2"/>
    </source>
</evidence>
<gene>
    <name evidence="1" type="ORF">GSBLH_T00001312001</name>
</gene>
<dbReference type="GeneID" id="24918579"/>
<dbReference type="Proteomes" id="UP000008312">
    <property type="component" value="Unassembled WGS sequence"/>
</dbReference>
<keyword evidence="2" id="KW-1185">Reference proteome</keyword>
<dbReference type="AlphaFoldDB" id="D8LZ63"/>
<accession>D8LZ63</accession>
<organism evidence="1">
    <name type="scientific">Blastocystis hominis</name>
    <dbReference type="NCBI Taxonomy" id="12968"/>
    <lineage>
        <taxon>Eukaryota</taxon>
        <taxon>Sar</taxon>
        <taxon>Stramenopiles</taxon>
        <taxon>Bigyra</taxon>
        <taxon>Opalozoa</taxon>
        <taxon>Opalinata</taxon>
        <taxon>Blastocystidae</taxon>
        <taxon>Blastocystis</taxon>
    </lineage>
</organism>
<name>D8LZ63_BLAHO</name>
<proteinExistence type="predicted"/>
<dbReference type="RefSeq" id="XP_012895150.1">
    <property type="nucleotide sequence ID" value="XM_013039696.1"/>
</dbReference>
<protein>
    <submittedName>
        <fullName evidence="1">Uncharacterized protein</fullName>
    </submittedName>
</protein>
<evidence type="ECO:0000313" key="2">
    <source>
        <dbReference type="Proteomes" id="UP000008312"/>
    </source>
</evidence>
<sequence>MYVYSLAREILKNSFLDPIAEVEVSGLKSIAVDVDGRKGLVHVGTVSPLPAASFIPYLSYGSFFKSNTQILFVRKVTDKQTDQWLPTTYIQCFSPQGGLQPNYWTFSALMDAYHEVSIESGAALWTRAVEECRELPVAVMSEGVMELLPEIVKFSPIGYVVHLCIMRDGEERKVGVRIPCRGWKQR</sequence>
<reference evidence="1" key="1">
    <citation type="submission" date="2010-02" db="EMBL/GenBank/DDBJ databases">
        <title>Sequencing and annotation of the Blastocystis hominis genome.</title>
        <authorList>
            <person name="Wincker P."/>
        </authorList>
    </citation>
    <scope>NUCLEOTIDE SEQUENCE</scope>
    <source>
        <strain evidence="1">Singapore isolate B</strain>
    </source>
</reference>